<evidence type="ECO:0000256" key="5">
    <source>
        <dbReference type="ARBA" id="ARBA00022723"/>
    </source>
</evidence>
<keyword evidence="4" id="KW-0028">Amino-acid biosynthesis</keyword>
<dbReference type="InterPro" id="IPR011051">
    <property type="entry name" value="RmlC_Cupin_sf"/>
</dbReference>
<feature type="compositionally biased region" description="Basic and acidic residues" evidence="11">
    <location>
        <begin position="8"/>
        <end position="21"/>
    </location>
</feature>
<dbReference type="GO" id="GO:0010309">
    <property type="term" value="F:acireductone dioxygenase [iron(II)-requiring] activity"/>
    <property type="evidence" value="ECO:0007669"/>
    <property type="project" value="UniProtKB-EC"/>
</dbReference>
<evidence type="ECO:0000256" key="3">
    <source>
        <dbReference type="ARBA" id="ARBA00022596"/>
    </source>
</evidence>
<dbReference type="Proteomes" id="UP000716291">
    <property type="component" value="Unassembled WGS sequence"/>
</dbReference>
<name>A0A9P6WYU8_RHIOR</name>
<evidence type="ECO:0000313" key="12">
    <source>
        <dbReference type="EMBL" id="KAG1301337.1"/>
    </source>
</evidence>
<dbReference type="GO" id="GO:0009086">
    <property type="term" value="P:methionine biosynthetic process"/>
    <property type="evidence" value="ECO:0007669"/>
    <property type="project" value="UniProtKB-KW"/>
</dbReference>
<dbReference type="PANTHER" id="PTHR23418:SF0">
    <property type="entry name" value="ACIREDUCTONE DIOXYGENASE"/>
    <property type="match status" value="1"/>
</dbReference>
<dbReference type="EMBL" id="JAANQT010003173">
    <property type="protein sequence ID" value="KAG1301337.1"/>
    <property type="molecule type" value="Genomic_DNA"/>
</dbReference>
<sequence>MRAYVYDTETKEDQRAPHDTGLEKSEADLAEFGVLYWKVKGDGLDRTEEIARKRGYNHRQTIELSPDAFGSVYEHKLQEFFTEQDMEGEEARYILDGSGYFDVRDHDDTWIRIALSQGDLLILPSGIHYRSTTDEKDFVKAMRLNTI</sequence>
<dbReference type="InterPro" id="IPR004313">
    <property type="entry name" value="ARD"/>
</dbReference>
<keyword evidence="13" id="KW-1185">Reference proteome</keyword>
<evidence type="ECO:0000256" key="6">
    <source>
        <dbReference type="ARBA" id="ARBA00022964"/>
    </source>
</evidence>
<evidence type="ECO:0000256" key="11">
    <source>
        <dbReference type="SAM" id="MobiDB-lite"/>
    </source>
</evidence>
<dbReference type="InterPro" id="IPR014710">
    <property type="entry name" value="RmlC-like_jellyroll"/>
</dbReference>
<keyword evidence="9" id="KW-0486">Methionine biosynthesis</keyword>
<evidence type="ECO:0000256" key="10">
    <source>
        <dbReference type="ARBA" id="ARBA00039005"/>
    </source>
</evidence>
<dbReference type="CDD" id="cd02232">
    <property type="entry name" value="cupin_ARD"/>
    <property type="match status" value="1"/>
</dbReference>
<accession>A0A9P6WYU8</accession>
<evidence type="ECO:0000256" key="9">
    <source>
        <dbReference type="ARBA" id="ARBA00023167"/>
    </source>
</evidence>
<keyword evidence="5" id="KW-0479">Metal-binding</keyword>
<proteinExistence type="predicted"/>
<dbReference type="Pfam" id="PF03079">
    <property type="entry name" value="ARD"/>
    <property type="match status" value="1"/>
</dbReference>
<evidence type="ECO:0000256" key="4">
    <source>
        <dbReference type="ARBA" id="ARBA00022605"/>
    </source>
</evidence>
<gene>
    <name evidence="12" type="ORF">G6F64_011894</name>
</gene>
<protein>
    <recommendedName>
        <fullName evidence="10">acireductone dioxygenase (Fe(2+)-requiring)</fullName>
        <ecNumber evidence="10">1.13.11.54</ecNumber>
    </recommendedName>
</protein>
<dbReference type="Gene3D" id="2.60.120.10">
    <property type="entry name" value="Jelly Rolls"/>
    <property type="match status" value="1"/>
</dbReference>
<evidence type="ECO:0000256" key="2">
    <source>
        <dbReference type="ARBA" id="ARBA00001954"/>
    </source>
</evidence>
<evidence type="ECO:0000256" key="1">
    <source>
        <dbReference type="ARBA" id="ARBA00000428"/>
    </source>
</evidence>
<evidence type="ECO:0000256" key="8">
    <source>
        <dbReference type="ARBA" id="ARBA00023004"/>
    </source>
</evidence>
<keyword evidence="8" id="KW-0408">Iron</keyword>
<comment type="caution">
    <text evidence="12">The sequence shown here is derived from an EMBL/GenBank/DDBJ whole genome shotgun (WGS) entry which is preliminary data.</text>
</comment>
<reference evidence="12" key="1">
    <citation type="journal article" date="2020" name="Microb. Genom.">
        <title>Genetic diversity of clinical and environmental Mucorales isolates obtained from an investigation of mucormycosis cases among solid organ transplant recipients.</title>
        <authorList>
            <person name="Nguyen M.H."/>
            <person name="Kaul D."/>
            <person name="Muto C."/>
            <person name="Cheng S.J."/>
            <person name="Richter R.A."/>
            <person name="Bruno V.M."/>
            <person name="Liu G."/>
            <person name="Beyhan S."/>
            <person name="Sundermann A.J."/>
            <person name="Mounaud S."/>
            <person name="Pasculle A.W."/>
            <person name="Nierman W.C."/>
            <person name="Driscoll E."/>
            <person name="Cumbie R."/>
            <person name="Clancy C.J."/>
            <person name="Dupont C.L."/>
        </authorList>
    </citation>
    <scope>NUCLEOTIDE SEQUENCE</scope>
    <source>
        <strain evidence="12">GL11</strain>
    </source>
</reference>
<comment type="catalytic activity">
    <reaction evidence="1">
        <text>1,2-dihydroxy-5-(methylsulfanyl)pent-1-en-3-one + O2 = 4-methylsulfanyl-2-oxobutanoate + formate + 2 H(+)</text>
        <dbReference type="Rhea" id="RHEA:24504"/>
        <dbReference type="ChEBI" id="CHEBI:15378"/>
        <dbReference type="ChEBI" id="CHEBI:15379"/>
        <dbReference type="ChEBI" id="CHEBI:15740"/>
        <dbReference type="ChEBI" id="CHEBI:16723"/>
        <dbReference type="ChEBI" id="CHEBI:49252"/>
        <dbReference type="EC" id="1.13.11.54"/>
    </reaction>
</comment>
<keyword evidence="3" id="KW-0533">Nickel</keyword>
<keyword evidence="6" id="KW-0223">Dioxygenase</keyword>
<feature type="region of interest" description="Disordered" evidence="11">
    <location>
        <begin position="1"/>
        <end position="21"/>
    </location>
</feature>
<comment type="cofactor">
    <cofactor evidence="2">
        <name>Fe(2+)</name>
        <dbReference type="ChEBI" id="CHEBI:29033"/>
    </cofactor>
</comment>
<dbReference type="AlphaFoldDB" id="A0A9P6WYU8"/>
<dbReference type="EC" id="1.13.11.54" evidence="10"/>
<dbReference type="SUPFAM" id="SSF51182">
    <property type="entry name" value="RmlC-like cupins"/>
    <property type="match status" value="1"/>
</dbReference>
<organism evidence="12 13">
    <name type="scientific">Rhizopus oryzae</name>
    <name type="common">Mucormycosis agent</name>
    <name type="synonym">Rhizopus arrhizus var. delemar</name>
    <dbReference type="NCBI Taxonomy" id="64495"/>
    <lineage>
        <taxon>Eukaryota</taxon>
        <taxon>Fungi</taxon>
        <taxon>Fungi incertae sedis</taxon>
        <taxon>Mucoromycota</taxon>
        <taxon>Mucoromycotina</taxon>
        <taxon>Mucoromycetes</taxon>
        <taxon>Mucorales</taxon>
        <taxon>Mucorineae</taxon>
        <taxon>Rhizopodaceae</taxon>
        <taxon>Rhizopus</taxon>
    </lineage>
</organism>
<dbReference type="PANTHER" id="PTHR23418">
    <property type="entry name" value="ACIREDUCTONE DIOXYGENASE"/>
    <property type="match status" value="1"/>
</dbReference>
<keyword evidence="7" id="KW-0560">Oxidoreductase</keyword>
<evidence type="ECO:0000256" key="7">
    <source>
        <dbReference type="ARBA" id="ARBA00023002"/>
    </source>
</evidence>
<evidence type="ECO:0000313" key="13">
    <source>
        <dbReference type="Proteomes" id="UP000716291"/>
    </source>
</evidence>
<dbReference type="GO" id="GO:0046872">
    <property type="term" value="F:metal ion binding"/>
    <property type="evidence" value="ECO:0007669"/>
    <property type="project" value="UniProtKB-KW"/>
</dbReference>